<accession>A0A1R3JWU6</accession>
<dbReference type="AlphaFoldDB" id="A0A1R3JWU6"/>
<protein>
    <submittedName>
        <fullName evidence="1">Uncharacterized protein</fullName>
    </submittedName>
</protein>
<evidence type="ECO:0000313" key="2">
    <source>
        <dbReference type="Proteomes" id="UP000187203"/>
    </source>
</evidence>
<reference evidence="2" key="1">
    <citation type="submission" date="2013-09" db="EMBL/GenBank/DDBJ databases">
        <title>Corchorus olitorius genome sequencing.</title>
        <authorList>
            <person name="Alam M."/>
            <person name="Haque M.S."/>
            <person name="Islam M.S."/>
            <person name="Emdad E.M."/>
            <person name="Islam M.M."/>
            <person name="Ahmed B."/>
            <person name="Halim A."/>
            <person name="Hossen Q.M.M."/>
            <person name="Hossain M.Z."/>
            <person name="Ahmed R."/>
            <person name="Khan M.M."/>
            <person name="Islam R."/>
            <person name="Rashid M.M."/>
            <person name="Khan S.A."/>
            <person name="Rahman M.S."/>
            <person name="Alam M."/>
            <person name="Yahiya A.S."/>
            <person name="Khan M.S."/>
            <person name="Azam M.S."/>
            <person name="Haque T."/>
            <person name="Lashkar M.Z.H."/>
            <person name="Akhand A.I."/>
            <person name="Morshed G."/>
            <person name="Roy S."/>
            <person name="Uddin K.S."/>
            <person name="Rabeya T."/>
            <person name="Hossain A.S."/>
            <person name="Chowdhury A."/>
            <person name="Snigdha A.R."/>
            <person name="Mortoza M.S."/>
            <person name="Matin S.A."/>
            <person name="Hoque S.M.E."/>
            <person name="Islam M.K."/>
            <person name="Roy D.K."/>
            <person name="Haider R."/>
            <person name="Moosa M.M."/>
            <person name="Elias S.M."/>
            <person name="Hasan A.M."/>
            <person name="Jahan S."/>
            <person name="Shafiuddin M."/>
            <person name="Mahmood N."/>
            <person name="Shommy N.S."/>
        </authorList>
    </citation>
    <scope>NUCLEOTIDE SEQUENCE [LARGE SCALE GENOMIC DNA]</scope>
    <source>
        <strain evidence="2">cv. O-4</strain>
    </source>
</reference>
<evidence type="ECO:0000313" key="1">
    <source>
        <dbReference type="EMBL" id="OMO99339.1"/>
    </source>
</evidence>
<sequence>MDVTLPWETLNAVNLMLLEEPPDSKSPSLKPPIRCS</sequence>
<name>A0A1R3JWU6_9ROSI</name>
<proteinExistence type="predicted"/>
<comment type="caution">
    <text evidence="1">The sequence shown here is derived from an EMBL/GenBank/DDBJ whole genome shotgun (WGS) entry which is preliminary data.</text>
</comment>
<dbReference type="EMBL" id="AWUE01015155">
    <property type="protein sequence ID" value="OMO99339.1"/>
    <property type="molecule type" value="Genomic_DNA"/>
</dbReference>
<dbReference type="Proteomes" id="UP000187203">
    <property type="component" value="Unassembled WGS sequence"/>
</dbReference>
<keyword evidence="2" id="KW-1185">Reference proteome</keyword>
<gene>
    <name evidence="1" type="ORF">COLO4_13353</name>
</gene>
<organism evidence="1 2">
    <name type="scientific">Corchorus olitorius</name>
    <dbReference type="NCBI Taxonomy" id="93759"/>
    <lineage>
        <taxon>Eukaryota</taxon>
        <taxon>Viridiplantae</taxon>
        <taxon>Streptophyta</taxon>
        <taxon>Embryophyta</taxon>
        <taxon>Tracheophyta</taxon>
        <taxon>Spermatophyta</taxon>
        <taxon>Magnoliopsida</taxon>
        <taxon>eudicotyledons</taxon>
        <taxon>Gunneridae</taxon>
        <taxon>Pentapetalae</taxon>
        <taxon>rosids</taxon>
        <taxon>malvids</taxon>
        <taxon>Malvales</taxon>
        <taxon>Malvaceae</taxon>
        <taxon>Grewioideae</taxon>
        <taxon>Apeibeae</taxon>
        <taxon>Corchorus</taxon>
    </lineage>
</organism>